<dbReference type="UniPathway" id="UPA00109">
    <property type="reaction ID" value="UER00185"/>
</dbReference>
<evidence type="ECO:0000256" key="16">
    <source>
        <dbReference type="RuleBase" id="RU000696"/>
    </source>
</evidence>
<dbReference type="GO" id="GO:0046872">
    <property type="term" value="F:metal ion binding"/>
    <property type="evidence" value="ECO:0007669"/>
    <property type="project" value="UniProtKB-KW"/>
</dbReference>
<dbReference type="FunFam" id="3.40.50.1260:FF:000003">
    <property type="entry name" value="Phosphoglycerate kinase"/>
    <property type="match status" value="1"/>
</dbReference>
<dbReference type="GO" id="GO:0006094">
    <property type="term" value="P:gluconeogenesis"/>
    <property type="evidence" value="ECO:0007669"/>
    <property type="project" value="TreeGrafter"/>
</dbReference>
<dbReference type="GO" id="GO:0004618">
    <property type="term" value="F:phosphoglycerate kinase activity"/>
    <property type="evidence" value="ECO:0007669"/>
    <property type="project" value="UniProtKB-EC"/>
</dbReference>
<dbReference type="CDD" id="cd00318">
    <property type="entry name" value="Phosphoglycerate_kinase"/>
    <property type="match status" value="1"/>
</dbReference>
<dbReference type="OrthoDB" id="202825at2759"/>
<evidence type="ECO:0000313" key="19">
    <source>
        <dbReference type="EMBL" id="KAF4675823.1"/>
    </source>
</evidence>
<dbReference type="InterPro" id="IPR015911">
    <property type="entry name" value="Phosphoglycerate_kinase_CS"/>
</dbReference>
<keyword evidence="14" id="KW-0324">Glycolysis</keyword>
<evidence type="ECO:0000256" key="7">
    <source>
        <dbReference type="ARBA" id="ARBA00016471"/>
    </source>
</evidence>
<evidence type="ECO:0000256" key="15">
    <source>
        <dbReference type="RuleBase" id="RU000532"/>
    </source>
</evidence>
<dbReference type="InterPro" id="IPR004344">
    <property type="entry name" value="TTL/TTLL_fam"/>
</dbReference>
<keyword evidence="8 15" id="KW-0808">Transferase</keyword>
<keyword evidence="12" id="KW-0067">ATP-binding</keyword>
<comment type="subunit">
    <text evidence="5 16">Monomer.</text>
</comment>
<keyword evidence="9" id="KW-0479">Metal-binding</keyword>
<evidence type="ECO:0000256" key="2">
    <source>
        <dbReference type="ARBA" id="ARBA00001946"/>
    </source>
</evidence>
<dbReference type="EMBL" id="JABAHT010000011">
    <property type="protein sequence ID" value="KAF4670328.1"/>
    <property type="molecule type" value="Genomic_DNA"/>
</dbReference>
<dbReference type="Proteomes" id="UP000572268">
    <property type="component" value="Unassembled WGS sequence"/>
</dbReference>
<dbReference type="EMBL" id="JABANN010000009">
    <property type="protein sequence ID" value="KAF4675823.1"/>
    <property type="molecule type" value="Genomic_DNA"/>
</dbReference>
<keyword evidence="11 15" id="KW-0418">Kinase</keyword>
<dbReference type="InterPro" id="IPR015824">
    <property type="entry name" value="Phosphoglycerate_kinase_N"/>
</dbReference>
<evidence type="ECO:0000256" key="4">
    <source>
        <dbReference type="ARBA" id="ARBA00008982"/>
    </source>
</evidence>
<feature type="region of interest" description="Disordered" evidence="17">
    <location>
        <begin position="848"/>
        <end position="872"/>
    </location>
</feature>
<evidence type="ECO:0000256" key="11">
    <source>
        <dbReference type="ARBA" id="ARBA00022777"/>
    </source>
</evidence>
<evidence type="ECO:0000256" key="12">
    <source>
        <dbReference type="ARBA" id="ARBA00022840"/>
    </source>
</evidence>
<reference evidence="20 21" key="1">
    <citation type="submission" date="2020-04" db="EMBL/GenBank/DDBJ databases">
        <title>Perkinsus olseni comparative genomics.</title>
        <authorList>
            <person name="Bogema D.R."/>
        </authorList>
    </citation>
    <scope>NUCLEOTIDE SEQUENCE [LARGE SCALE GENOMIC DNA]</scope>
    <source>
        <strain evidence="18">ATCC PRA-179</strain>
        <strain evidence="19">ATCC PRA-31</strain>
    </source>
</reference>
<dbReference type="EC" id="2.7.2.3" evidence="6 15"/>
<comment type="similarity">
    <text evidence="4 15">Belongs to the phosphoglycerate kinase family.</text>
</comment>
<dbReference type="GO" id="GO:0043531">
    <property type="term" value="F:ADP binding"/>
    <property type="evidence" value="ECO:0007669"/>
    <property type="project" value="TreeGrafter"/>
</dbReference>
<dbReference type="PANTHER" id="PTHR11406">
    <property type="entry name" value="PHOSPHOGLYCERATE KINASE"/>
    <property type="match status" value="1"/>
</dbReference>
<feature type="region of interest" description="Disordered" evidence="17">
    <location>
        <begin position="1"/>
        <end position="24"/>
    </location>
</feature>
<evidence type="ECO:0000313" key="21">
    <source>
        <dbReference type="Proteomes" id="UP000572268"/>
    </source>
</evidence>
<dbReference type="PANTHER" id="PTHR11406:SF0">
    <property type="entry name" value="PHOSPHOGLYCERATE KINASE"/>
    <property type="match status" value="1"/>
</dbReference>
<dbReference type="Gene3D" id="3.30.470.20">
    <property type="entry name" value="ATP-grasp fold, B domain"/>
    <property type="match status" value="1"/>
</dbReference>
<evidence type="ECO:0000256" key="9">
    <source>
        <dbReference type="ARBA" id="ARBA00022723"/>
    </source>
</evidence>
<evidence type="ECO:0000256" key="5">
    <source>
        <dbReference type="ARBA" id="ARBA00011245"/>
    </source>
</evidence>
<dbReference type="Pfam" id="PF03133">
    <property type="entry name" value="TTL"/>
    <property type="match status" value="1"/>
</dbReference>
<evidence type="ECO:0000256" key="1">
    <source>
        <dbReference type="ARBA" id="ARBA00000642"/>
    </source>
</evidence>
<accession>A0A7J6MFG6</accession>
<dbReference type="FunFam" id="3.40.50.1260:FF:000019">
    <property type="entry name" value="Phosphoglycerate kinase 1"/>
    <property type="match status" value="1"/>
</dbReference>
<keyword evidence="13" id="KW-0460">Magnesium</keyword>
<dbReference type="InterPro" id="IPR001576">
    <property type="entry name" value="Phosphoglycerate_kinase"/>
</dbReference>
<proteinExistence type="inferred from homology"/>
<protein>
    <recommendedName>
        <fullName evidence="7 15">Phosphoglycerate kinase</fullName>
        <ecNumber evidence="6 15">2.7.2.3</ecNumber>
    </recommendedName>
</protein>
<name>A0A7J6MFG6_PEROL</name>
<evidence type="ECO:0000256" key="17">
    <source>
        <dbReference type="SAM" id="MobiDB-lite"/>
    </source>
</evidence>
<evidence type="ECO:0000256" key="3">
    <source>
        <dbReference type="ARBA" id="ARBA00004838"/>
    </source>
</evidence>
<evidence type="ECO:0000256" key="14">
    <source>
        <dbReference type="ARBA" id="ARBA00023152"/>
    </source>
</evidence>
<dbReference type="PROSITE" id="PS00111">
    <property type="entry name" value="PGLYCERATE_KINASE"/>
    <property type="match status" value="1"/>
</dbReference>
<feature type="compositionally biased region" description="Basic residues" evidence="17">
    <location>
        <begin position="90"/>
        <end position="99"/>
    </location>
</feature>
<dbReference type="Proteomes" id="UP000570595">
    <property type="component" value="Unassembled WGS sequence"/>
</dbReference>
<gene>
    <name evidence="18" type="primary">PGK1_1</name>
    <name evidence="19" type="synonym">PGK1_2</name>
    <name evidence="19" type="ORF">FOL46_009613</name>
    <name evidence="18" type="ORF">FOZ61_000518</name>
</gene>
<feature type="compositionally biased region" description="Polar residues" evidence="17">
    <location>
        <begin position="233"/>
        <end position="262"/>
    </location>
</feature>
<keyword evidence="10" id="KW-0547">Nucleotide-binding</keyword>
<evidence type="ECO:0000256" key="13">
    <source>
        <dbReference type="ARBA" id="ARBA00022842"/>
    </source>
</evidence>
<dbReference type="SUPFAM" id="SSF56059">
    <property type="entry name" value="Glutathione synthetase ATP-binding domain-like"/>
    <property type="match status" value="1"/>
</dbReference>
<dbReference type="GO" id="GO:0005829">
    <property type="term" value="C:cytosol"/>
    <property type="evidence" value="ECO:0007669"/>
    <property type="project" value="TreeGrafter"/>
</dbReference>
<dbReference type="SUPFAM" id="SSF53748">
    <property type="entry name" value="Phosphoglycerate kinase"/>
    <property type="match status" value="1"/>
</dbReference>
<comment type="pathway">
    <text evidence="3 15">Carbohydrate degradation; glycolysis; pyruvate from D-glyceraldehyde 3-phosphate: step 2/5.</text>
</comment>
<dbReference type="GO" id="GO:0006096">
    <property type="term" value="P:glycolytic process"/>
    <property type="evidence" value="ECO:0007669"/>
    <property type="project" value="UniProtKB-UniPathway"/>
</dbReference>
<evidence type="ECO:0000313" key="18">
    <source>
        <dbReference type="EMBL" id="KAF4670328.1"/>
    </source>
</evidence>
<comment type="catalytic activity">
    <reaction evidence="1 15">
        <text>(2R)-3-phosphoglycerate + ATP = (2R)-3-phospho-glyceroyl phosphate + ADP</text>
        <dbReference type="Rhea" id="RHEA:14801"/>
        <dbReference type="ChEBI" id="CHEBI:30616"/>
        <dbReference type="ChEBI" id="CHEBI:57604"/>
        <dbReference type="ChEBI" id="CHEBI:58272"/>
        <dbReference type="ChEBI" id="CHEBI:456216"/>
        <dbReference type="EC" id="2.7.2.3"/>
    </reaction>
</comment>
<comment type="caution">
    <text evidence="18">The sequence shown here is derived from an EMBL/GenBank/DDBJ whole genome shotgun (WGS) entry which is preliminary data.</text>
</comment>
<evidence type="ECO:0000256" key="8">
    <source>
        <dbReference type="ARBA" id="ARBA00022679"/>
    </source>
</evidence>
<feature type="compositionally biased region" description="Basic and acidic residues" evidence="17">
    <location>
        <begin position="184"/>
        <end position="195"/>
    </location>
</feature>
<dbReference type="GO" id="GO:0005524">
    <property type="term" value="F:ATP binding"/>
    <property type="evidence" value="ECO:0007669"/>
    <property type="project" value="UniProtKB-KW"/>
</dbReference>
<organism evidence="18 20">
    <name type="scientific">Perkinsus olseni</name>
    <name type="common">Perkinsus atlanticus</name>
    <dbReference type="NCBI Taxonomy" id="32597"/>
    <lineage>
        <taxon>Eukaryota</taxon>
        <taxon>Sar</taxon>
        <taxon>Alveolata</taxon>
        <taxon>Perkinsozoa</taxon>
        <taxon>Perkinsea</taxon>
        <taxon>Perkinsida</taxon>
        <taxon>Perkinsidae</taxon>
        <taxon>Perkinsus</taxon>
    </lineage>
</organism>
<dbReference type="Gene3D" id="3.40.50.1260">
    <property type="entry name" value="Phosphoglycerate kinase, N-terminal domain"/>
    <property type="match status" value="3"/>
</dbReference>
<sequence length="1332" mass="146763">MKADFRFAGNPEADESDPRDVSASAIVTSALMDASVAERVPSRVARSSPKKATPREHSPAPSRPLGGPTLGEWKPTPVAGKAFVVGNPNGRRKPWKKVARKVEKVRKKEADQSRPRLERMKEYAEKTRLRRKLAVEQRESRRMEKEPLKEISERKCVDNTDEPCHQSGSTEGLPLRCEEDDEGLKDANATEDRVSTESISSSGRYRSDDFDGSSISQPSLASEEPNREASIDRAQSSVGNEINDCSSEGQDTALSGSASLVPTTPEEESQHCSSETVGDEAHELAAGGAGGDRKGGDELSEASVAVDEEEGEGSVTELDGGLCQEPTVKANDDQALMEGGGDIEPEAPEGRHLRSPPPSEALVKPPGPASKTSTRRVERVFESAMIQDYSSMFGSFAETFTWGYEASKNQGNQTRATDDLVEARERALRETLQLYDGAPVYKHFCEVSRTFEVFDFADFRHTLLGMAPSLTTPTLTRTSPDTQIYYKAGWVVQSRVEVYDVVSRSLAGNPNFAELPHGCRIGPVWNLLWTWGRPNIDYSKLFVWQKVNHFPDSKFLSRKDCLKRCIDRYVKRPPGSRRSQAIESFRVIPETFVLPRDYCEFIEAYTNYRDLSLPVTMWILKPVCLSRGRGISVISDLSEVNYTEPTIIQKYIEHPLLLDGYKFDLRVYVLVMSFNPLEAYIYKEGFARLATVTYSSSAEDCKNRLMHLTNTSVQRNHVDNLPNDKHRMLGGTKLSFKDLKTRLEERDIGWGILWEKIKDVIVRTLIMCEHMIGFQVNSFELYGFDVIFDESLRAWLLEANSSPSMNLDTLLDERIKIALIRDTIGVVNPVPFNRRAVTEVLSRKLDSPTKEGACANKPSRRRRRQSKSVSTRQLNADLHEILCGIAPATLKDRDSCLIETAYNFERIAPGELWEKAASLTLNNISEDEIKGKRVLMRVDFNVPIKEGRVADKTRIVKTIPTIKRVMEMGAQSIVLMSHLGRPQGQRKEEFSLAPVVPVLAGLLEHEVTFVPDCVGDVAVKACAAPAKGSIILLENLRFHVEEEGKGVNAEGEKVKATAENVAAFRADLTKLGDVFVNDAFGTAHRAHSSMVGVQLPVRAAGLLMAKELEYFGKALENPARPVLSILGGAKVADKIQLINNMLDKVDLMIIGGGMAFTFAKTLYGTNIGGSLYDAEGAKIVPELMEKAKAKGVEILLPTDWLCADAFSNDANTKVCTQEEGIEDKWMGLDVGPESTKRSIAMVKRAKTIVWNGPQGVFEFPNFATGSLAVLDAVCEATKEGAISIVGGGDTAAMVEQAGRSSEISHVSTGGGASLELLEGKELPGVVALSGKN</sequence>
<dbReference type="Pfam" id="PF00162">
    <property type="entry name" value="PGK"/>
    <property type="match status" value="1"/>
</dbReference>
<dbReference type="HAMAP" id="MF_00145">
    <property type="entry name" value="Phosphoglyc_kinase"/>
    <property type="match status" value="1"/>
</dbReference>
<evidence type="ECO:0000256" key="10">
    <source>
        <dbReference type="ARBA" id="ARBA00022741"/>
    </source>
</evidence>
<evidence type="ECO:0000256" key="6">
    <source>
        <dbReference type="ARBA" id="ARBA00013061"/>
    </source>
</evidence>
<feature type="region of interest" description="Disordered" evidence="17">
    <location>
        <begin position="36"/>
        <end position="376"/>
    </location>
</feature>
<dbReference type="PRINTS" id="PR00477">
    <property type="entry name" value="PHGLYCKINASE"/>
</dbReference>
<feature type="compositionally biased region" description="Basic and acidic residues" evidence="17">
    <location>
        <begin position="100"/>
        <end position="164"/>
    </location>
</feature>
<evidence type="ECO:0000313" key="20">
    <source>
        <dbReference type="Proteomes" id="UP000570595"/>
    </source>
</evidence>
<dbReference type="InterPro" id="IPR036043">
    <property type="entry name" value="Phosphoglycerate_kinase_sf"/>
</dbReference>
<dbReference type="PROSITE" id="PS51221">
    <property type="entry name" value="TTL"/>
    <property type="match status" value="1"/>
</dbReference>
<comment type="cofactor">
    <cofactor evidence="2">
        <name>Mg(2+)</name>
        <dbReference type="ChEBI" id="CHEBI:18420"/>
    </cofactor>
</comment>